<reference evidence="2 3" key="1">
    <citation type="submission" date="2023-10" db="EMBL/GenBank/DDBJ databases">
        <title>Sorlinia euscelidii gen. nov., sp. nov., an acetic acid bacteria isolated from the gut of Euscelidius variegatus emitter.</title>
        <authorList>
            <person name="Michoud G."/>
            <person name="Marasco R."/>
            <person name="Seferji K."/>
            <person name="Gonella E."/>
            <person name="Garuglieri E."/>
            <person name="Alma A."/>
            <person name="Mapelli F."/>
            <person name="Borin S."/>
            <person name="Daffonchio D."/>
            <person name="Crotti E."/>
        </authorList>
    </citation>
    <scope>NUCLEOTIDE SEQUENCE [LARGE SCALE GENOMIC DNA]</scope>
    <source>
        <strain evidence="2 3">EV16P</strain>
    </source>
</reference>
<dbReference type="RefSeq" id="WP_394819162.1">
    <property type="nucleotide sequence ID" value="NZ_JAWJZY010000002.1"/>
</dbReference>
<feature type="compositionally biased region" description="Basic residues" evidence="1">
    <location>
        <begin position="69"/>
        <end position="78"/>
    </location>
</feature>
<dbReference type="EMBL" id="JAWJZY010000002">
    <property type="protein sequence ID" value="MEE8658200.1"/>
    <property type="molecule type" value="Genomic_DNA"/>
</dbReference>
<comment type="caution">
    <text evidence="2">The sequence shown here is derived from an EMBL/GenBank/DDBJ whole genome shotgun (WGS) entry which is preliminary data.</text>
</comment>
<name>A0ABU7U3N9_9PROT</name>
<proteinExistence type="predicted"/>
<gene>
    <name evidence="2" type="ORF">DOFOFD_04160</name>
</gene>
<evidence type="ECO:0000256" key="1">
    <source>
        <dbReference type="SAM" id="MobiDB-lite"/>
    </source>
</evidence>
<protein>
    <submittedName>
        <fullName evidence="2">Uncharacterized protein</fullName>
    </submittedName>
</protein>
<keyword evidence="3" id="KW-1185">Reference proteome</keyword>
<accession>A0ABU7U3N9</accession>
<evidence type="ECO:0000313" key="3">
    <source>
        <dbReference type="Proteomes" id="UP001312908"/>
    </source>
</evidence>
<feature type="region of interest" description="Disordered" evidence="1">
    <location>
        <begin position="1"/>
        <end position="78"/>
    </location>
</feature>
<sequence>MKAEHGRPHQPPPDDLSDVMVSDRDGPRHGPSSTGTFGTLGTAGSVGTLGGTFGTAGTMGTCGTLGGSRKSRPNPHKK</sequence>
<dbReference type="Proteomes" id="UP001312908">
    <property type="component" value="Unassembled WGS sequence"/>
</dbReference>
<evidence type="ECO:0000313" key="2">
    <source>
        <dbReference type="EMBL" id="MEE8658200.1"/>
    </source>
</evidence>
<organism evidence="2 3">
    <name type="scientific">Sorlinia euscelidii</name>
    <dbReference type="NCBI Taxonomy" id="3081148"/>
    <lineage>
        <taxon>Bacteria</taxon>
        <taxon>Pseudomonadati</taxon>
        <taxon>Pseudomonadota</taxon>
        <taxon>Alphaproteobacteria</taxon>
        <taxon>Acetobacterales</taxon>
        <taxon>Acetobacteraceae</taxon>
        <taxon>Sorlinia</taxon>
    </lineage>
</organism>